<dbReference type="NCBIfam" id="TIGR01083">
    <property type="entry name" value="nth"/>
    <property type="match status" value="1"/>
</dbReference>
<gene>
    <name evidence="12" type="primary">nth</name>
    <name evidence="15" type="ORF">SAMN02746041_02053</name>
</gene>
<evidence type="ECO:0000259" key="13">
    <source>
        <dbReference type="SMART" id="SM00278"/>
    </source>
</evidence>
<dbReference type="Gene3D" id="1.10.340.30">
    <property type="entry name" value="Hypothetical protein, domain 2"/>
    <property type="match status" value="1"/>
</dbReference>
<dbReference type="CDD" id="cd00056">
    <property type="entry name" value="ENDO3c"/>
    <property type="match status" value="1"/>
</dbReference>
<dbReference type="InterPro" id="IPR004035">
    <property type="entry name" value="Endouclease-III_FeS-bd_BS"/>
</dbReference>
<dbReference type="InterPro" id="IPR003583">
    <property type="entry name" value="Hlx-hairpin-Hlx_DNA-bd_motif"/>
</dbReference>
<protein>
    <recommendedName>
        <fullName evidence="12">Endonuclease III</fullName>
        <ecNumber evidence="12">4.2.99.18</ecNumber>
    </recommendedName>
    <alternativeName>
        <fullName evidence="12">DNA-(apurinic or apyrimidinic site) lyase</fullName>
    </alternativeName>
</protein>
<proteinExistence type="inferred from homology"/>
<keyword evidence="3 12" id="KW-0479">Metal-binding</keyword>
<dbReference type="GO" id="GO:0140078">
    <property type="term" value="F:class I DNA-(apurinic or apyrimidinic site) endonuclease activity"/>
    <property type="evidence" value="ECO:0007669"/>
    <property type="project" value="UniProtKB-EC"/>
</dbReference>
<feature type="binding site" evidence="12">
    <location>
        <position position="188"/>
    </location>
    <ligand>
        <name>[4Fe-4S] cluster</name>
        <dbReference type="ChEBI" id="CHEBI:49883"/>
    </ligand>
</feature>
<dbReference type="EMBL" id="FWXF01000010">
    <property type="protein sequence ID" value="SMC24600.1"/>
    <property type="molecule type" value="Genomic_DNA"/>
</dbReference>
<feature type="domain" description="Helix-hairpin-helix DNA-binding motif class 1" evidence="13">
    <location>
        <begin position="110"/>
        <end position="129"/>
    </location>
</feature>
<keyword evidence="6 12" id="KW-0408">Iron</keyword>
<keyword evidence="10 12" id="KW-0456">Lyase</keyword>
<dbReference type="EC" id="4.2.99.18" evidence="12"/>
<dbReference type="PROSITE" id="PS00764">
    <property type="entry name" value="ENDONUCLEASE_III_1"/>
    <property type="match status" value="1"/>
</dbReference>
<keyword evidence="2 12" id="KW-0004">4Fe-4S</keyword>
<evidence type="ECO:0000256" key="11">
    <source>
        <dbReference type="ARBA" id="ARBA00023295"/>
    </source>
</evidence>
<dbReference type="GO" id="GO:0051539">
    <property type="term" value="F:4 iron, 4 sulfur cluster binding"/>
    <property type="evidence" value="ECO:0007669"/>
    <property type="project" value="UniProtKB-UniRule"/>
</dbReference>
<reference evidence="15 16" key="1">
    <citation type="submission" date="2017-04" db="EMBL/GenBank/DDBJ databases">
        <authorList>
            <person name="Afonso C.L."/>
            <person name="Miller P.J."/>
            <person name="Scott M.A."/>
            <person name="Spackman E."/>
            <person name="Goraichik I."/>
            <person name="Dimitrov K.M."/>
            <person name="Suarez D.L."/>
            <person name="Swayne D.E."/>
        </authorList>
    </citation>
    <scope>NUCLEOTIDE SEQUENCE [LARGE SCALE GENOMIC DNA]</scope>
    <source>
        <strain evidence="15 16">DSM 13146</strain>
    </source>
</reference>
<evidence type="ECO:0000256" key="10">
    <source>
        <dbReference type="ARBA" id="ARBA00023239"/>
    </source>
</evidence>
<keyword evidence="16" id="KW-1185">Reference proteome</keyword>
<dbReference type="Pfam" id="PF00730">
    <property type="entry name" value="HhH-GPD"/>
    <property type="match status" value="1"/>
</dbReference>
<keyword evidence="15" id="KW-0540">Nuclease</keyword>
<dbReference type="SMART" id="SM00525">
    <property type="entry name" value="FES"/>
    <property type="match status" value="1"/>
</dbReference>
<keyword evidence="11 12" id="KW-0326">Glycosidase</keyword>
<dbReference type="Gene3D" id="1.10.1670.10">
    <property type="entry name" value="Helix-hairpin-Helix base-excision DNA repair enzymes (C-terminal)"/>
    <property type="match status" value="1"/>
</dbReference>
<dbReference type="HAMAP" id="MF_00942">
    <property type="entry name" value="Nth"/>
    <property type="match status" value="1"/>
</dbReference>
<evidence type="ECO:0000313" key="15">
    <source>
        <dbReference type="EMBL" id="SMC24600.1"/>
    </source>
</evidence>
<evidence type="ECO:0000256" key="1">
    <source>
        <dbReference type="ARBA" id="ARBA00008343"/>
    </source>
</evidence>
<dbReference type="GO" id="GO:0003677">
    <property type="term" value="F:DNA binding"/>
    <property type="evidence" value="ECO:0007669"/>
    <property type="project" value="UniProtKB-UniRule"/>
</dbReference>
<dbReference type="GO" id="GO:0046872">
    <property type="term" value="F:metal ion binding"/>
    <property type="evidence" value="ECO:0007669"/>
    <property type="project" value="UniProtKB-KW"/>
</dbReference>
<keyword evidence="4 12" id="KW-0227">DNA damage</keyword>
<keyword evidence="5 12" id="KW-0378">Hydrolase</keyword>
<comment type="catalytic activity">
    <reaction evidence="12">
        <text>2'-deoxyribonucleotide-(2'-deoxyribose 5'-phosphate)-2'-deoxyribonucleotide-DNA = a 3'-end 2'-deoxyribonucleotide-(2,3-dehydro-2,3-deoxyribose 5'-phosphate)-DNA + a 5'-end 5'-phospho-2'-deoxyribonucleoside-DNA + H(+)</text>
        <dbReference type="Rhea" id="RHEA:66592"/>
        <dbReference type="Rhea" id="RHEA-COMP:13180"/>
        <dbReference type="Rhea" id="RHEA-COMP:16897"/>
        <dbReference type="Rhea" id="RHEA-COMP:17067"/>
        <dbReference type="ChEBI" id="CHEBI:15378"/>
        <dbReference type="ChEBI" id="CHEBI:136412"/>
        <dbReference type="ChEBI" id="CHEBI:157695"/>
        <dbReference type="ChEBI" id="CHEBI:167181"/>
        <dbReference type="EC" id="4.2.99.18"/>
    </reaction>
</comment>
<dbReference type="SUPFAM" id="SSF48150">
    <property type="entry name" value="DNA-glycosylase"/>
    <property type="match status" value="1"/>
</dbReference>
<keyword evidence="15" id="KW-0255">Endonuclease</keyword>
<feature type="binding site" evidence="12">
    <location>
        <position position="204"/>
    </location>
    <ligand>
        <name>[4Fe-4S] cluster</name>
        <dbReference type="ChEBI" id="CHEBI:49883"/>
    </ligand>
</feature>
<comment type="similarity">
    <text evidence="1 12">Belongs to the Nth/MutY family.</text>
</comment>
<dbReference type="PANTHER" id="PTHR10359">
    <property type="entry name" value="A/G-SPECIFIC ADENINE GLYCOSYLASE/ENDONUCLEASE III"/>
    <property type="match status" value="1"/>
</dbReference>
<evidence type="ECO:0000256" key="9">
    <source>
        <dbReference type="ARBA" id="ARBA00023204"/>
    </source>
</evidence>
<dbReference type="STRING" id="1121390.SAMN02746041_02053"/>
<dbReference type="FunFam" id="1.10.1670.10:FF:000001">
    <property type="entry name" value="Endonuclease III"/>
    <property type="match status" value="1"/>
</dbReference>
<feature type="binding site" evidence="12">
    <location>
        <position position="198"/>
    </location>
    <ligand>
        <name>[4Fe-4S] cluster</name>
        <dbReference type="ChEBI" id="CHEBI:49883"/>
    </ligand>
</feature>
<dbReference type="PIRSF" id="PIRSF001435">
    <property type="entry name" value="Nth"/>
    <property type="match status" value="1"/>
</dbReference>
<keyword evidence="9 12" id="KW-0234">DNA repair</keyword>
<evidence type="ECO:0000259" key="14">
    <source>
        <dbReference type="SMART" id="SM00478"/>
    </source>
</evidence>
<evidence type="ECO:0000256" key="12">
    <source>
        <dbReference type="HAMAP-Rule" id="MF_00942"/>
    </source>
</evidence>
<dbReference type="RefSeq" id="WP_245802413.1">
    <property type="nucleotide sequence ID" value="NZ_FWXF01000010.1"/>
</dbReference>
<evidence type="ECO:0000256" key="8">
    <source>
        <dbReference type="ARBA" id="ARBA00023125"/>
    </source>
</evidence>
<dbReference type="AlphaFoldDB" id="A0A1W1XKT6"/>
<dbReference type="PROSITE" id="PS01155">
    <property type="entry name" value="ENDONUCLEASE_III_2"/>
    <property type="match status" value="1"/>
</dbReference>
<evidence type="ECO:0000256" key="3">
    <source>
        <dbReference type="ARBA" id="ARBA00022723"/>
    </source>
</evidence>
<accession>A0A1W1XKT6</accession>
<evidence type="ECO:0000256" key="6">
    <source>
        <dbReference type="ARBA" id="ARBA00023004"/>
    </source>
</evidence>
<dbReference type="Proteomes" id="UP000192783">
    <property type="component" value="Unassembled WGS sequence"/>
</dbReference>
<name>A0A1W1XKT6_9BACT</name>
<dbReference type="InterPro" id="IPR003265">
    <property type="entry name" value="HhH-GPD_domain"/>
</dbReference>
<keyword evidence="7 12" id="KW-0411">Iron-sulfur</keyword>
<dbReference type="InterPro" id="IPR023170">
    <property type="entry name" value="HhH_base_excis_C"/>
</dbReference>
<dbReference type="InterPro" id="IPR011257">
    <property type="entry name" value="DNA_glycosylase"/>
</dbReference>
<dbReference type="InterPro" id="IPR005759">
    <property type="entry name" value="Nth"/>
</dbReference>
<evidence type="ECO:0000256" key="2">
    <source>
        <dbReference type="ARBA" id="ARBA00022485"/>
    </source>
</evidence>
<dbReference type="InterPro" id="IPR003651">
    <property type="entry name" value="Endonuclease3_FeS-loop_motif"/>
</dbReference>
<dbReference type="Pfam" id="PF00633">
    <property type="entry name" value="HHH"/>
    <property type="match status" value="1"/>
</dbReference>
<feature type="binding site" evidence="12">
    <location>
        <position position="195"/>
    </location>
    <ligand>
        <name>[4Fe-4S] cluster</name>
        <dbReference type="ChEBI" id="CHEBI:49883"/>
    </ligand>
</feature>
<dbReference type="InterPro" id="IPR000445">
    <property type="entry name" value="HhH_motif"/>
</dbReference>
<organism evidence="15 16">
    <name type="scientific">Desulfacinum hydrothermale DSM 13146</name>
    <dbReference type="NCBI Taxonomy" id="1121390"/>
    <lineage>
        <taxon>Bacteria</taxon>
        <taxon>Pseudomonadati</taxon>
        <taxon>Thermodesulfobacteriota</taxon>
        <taxon>Syntrophobacteria</taxon>
        <taxon>Syntrophobacterales</taxon>
        <taxon>Syntrophobacteraceae</taxon>
        <taxon>Desulfacinum</taxon>
    </lineage>
</organism>
<keyword evidence="8 12" id="KW-0238">DNA-binding</keyword>
<feature type="domain" description="HhH-GPD" evidence="14">
    <location>
        <begin position="39"/>
        <end position="186"/>
    </location>
</feature>
<dbReference type="PANTHER" id="PTHR10359:SF18">
    <property type="entry name" value="ENDONUCLEASE III"/>
    <property type="match status" value="1"/>
</dbReference>
<comment type="cofactor">
    <cofactor evidence="12">
        <name>[4Fe-4S] cluster</name>
        <dbReference type="ChEBI" id="CHEBI:49883"/>
    </cofactor>
    <text evidence="12">Binds 1 [4Fe-4S] cluster.</text>
</comment>
<evidence type="ECO:0000313" key="16">
    <source>
        <dbReference type="Proteomes" id="UP000192783"/>
    </source>
</evidence>
<dbReference type="FunFam" id="1.10.340.30:FF:000001">
    <property type="entry name" value="Endonuclease III"/>
    <property type="match status" value="1"/>
</dbReference>
<dbReference type="GO" id="GO:0006285">
    <property type="term" value="P:base-excision repair, AP site formation"/>
    <property type="evidence" value="ECO:0007669"/>
    <property type="project" value="TreeGrafter"/>
</dbReference>
<evidence type="ECO:0000256" key="4">
    <source>
        <dbReference type="ARBA" id="ARBA00022763"/>
    </source>
</evidence>
<evidence type="ECO:0000256" key="5">
    <source>
        <dbReference type="ARBA" id="ARBA00022801"/>
    </source>
</evidence>
<sequence>MELRQKAQAVQDRLKAAYPDARCTLEHNSPFQLMIATILSAQCTDERVNAVTPALFRRFPDPERFAQAPIQEIENAIRPVGLYRNKAKNIQGLCRILMERHGGRVPESLEELVRLPGIGRKTANVILGNAFGVPGLAVDTHVARVSRRLGLTGHKDPVRIERDLTRLFPQKSWVSLSHQLIRHGRALCHARRPLCDPCPLQDLCADYGSRASR</sequence>
<dbReference type="GO" id="GO:0019104">
    <property type="term" value="F:DNA N-glycosylase activity"/>
    <property type="evidence" value="ECO:0007669"/>
    <property type="project" value="UniProtKB-UniRule"/>
</dbReference>
<comment type="function">
    <text evidence="12">DNA repair enzyme that has both DNA N-glycosylase activity and AP-lyase activity. The DNA N-glycosylase activity releases various damaged pyrimidines from DNA by cleaving the N-glycosidic bond, leaving an AP (apurinic/apyrimidinic) site. The AP-lyase activity cleaves the phosphodiester bond 3' to the AP site by a beta-elimination, leaving a 3'-terminal unsaturated sugar and a product with a terminal 5'-phosphate.</text>
</comment>
<dbReference type="SMART" id="SM00478">
    <property type="entry name" value="ENDO3c"/>
    <property type="match status" value="1"/>
</dbReference>
<dbReference type="SMART" id="SM00278">
    <property type="entry name" value="HhH1"/>
    <property type="match status" value="1"/>
</dbReference>
<dbReference type="InterPro" id="IPR004036">
    <property type="entry name" value="Endonuclease-III-like_CS2"/>
</dbReference>
<evidence type="ECO:0000256" key="7">
    <source>
        <dbReference type="ARBA" id="ARBA00023014"/>
    </source>
</evidence>